<dbReference type="Gene3D" id="2.10.220.10">
    <property type="entry name" value="Hormone Receptor, Insulin-like Growth Factor Receptor 1, Chain A, domain 2"/>
    <property type="match status" value="1"/>
</dbReference>
<dbReference type="EMBL" id="CAAALY010004031">
    <property type="protein sequence ID" value="VEL08466.1"/>
    <property type="molecule type" value="Genomic_DNA"/>
</dbReference>
<dbReference type="CDD" id="cd00064">
    <property type="entry name" value="FU"/>
    <property type="match status" value="1"/>
</dbReference>
<dbReference type="SMART" id="SM00261">
    <property type="entry name" value="FU"/>
    <property type="match status" value="1"/>
</dbReference>
<dbReference type="InterPro" id="IPR009030">
    <property type="entry name" value="Growth_fac_rcpt_cys_sf"/>
</dbReference>
<reference evidence="2" key="1">
    <citation type="submission" date="2018-11" db="EMBL/GenBank/DDBJ databases">
        <authorList>
            <consortium name="Pathogen Informatics"/>
        </authorList>
    </citation>
    <scope>NUCLEOTIDE SEQUENCE</scope>
</reference>
<dbReference type="Proteomes" id="UP000784294">
    <property type="component" value="Unassembled WGS sequence"/>
</dbReference>
<dbReference type="SUPFAM" id="SSF57184">
    <property type="entry name" value="Growth factor receptor domain"/>
    <property type="match status" value="1"/>
</dbReference>
<feature type="region of interest" description="Disordered" evidence="1">
    <location>
        <begin position="23"/>
        <end position="44"/>
    </location>
</feature>
<keyword evidence="3" id="KW-1185">Reference proteome</keyword>
<proteinExistence type="predicted"/>
<gene>
    <name evidence="2" type="ORF">PXEA_LOCUS1906</name>
</gene>
<evidence type="ECO:0000313" key="3">
    <source>
        <dbReference type="Proteomes" id="UP000784294"/>
    </source>
</evidence>
<sequence>MRPSEAARQAWKMSIRYQLTRLSTGPPESQSATEHQMNETSSQAEQETLLFDECLPCNPTCEAVGCTGPGPEACRVCRYARIVPDPNQPDRFSCVSECPVEAPFPVIVVETSSASSSSSSSSSYEPISKLDPTGAHSGIYLLCAHLPADLLAAQSSAWNRTTREPVRLYDLPSWAGPGKGRTGHQAPNDSWGAVLRPESSRVVSMTMSASATQKLTILEIHEDRHEAALKNL</sequence>
<name>A0A3S4ZPC6_9PLAT</name>
<dbReference type="AlphaFoldDB" id="A0A3S4ZPC6"/>
<accession>A0A3S4ZPC6</accession>
<organism evidence="2 3">
    <name type="scientific">Protopolystoma xenopodis</name>
    <dbReference type="NCBI Taxonomy" id="117903"/>
    <lineage>
        <taxon>Eukaryota</taxon>
        <taxon>Metazoa</taxon>
        <taxon>Spiralia</taxon>
        <taxon>Lophotrochozoa</taxon>
        <taxon>Platyhelminthes</taxon>
        <taxon>Monogenea</taxon>
        <taxon>Polyopisthocotylea</taxon>
        <taxon>Polystomatidea</taxon>
        <taxon>Polystomatidae</taxon>
        <taxon>Protopolystoma</taxon>
    </lineage>
</organism>
<dbReference type="OrthoDB" id="19903at2759"/>
<protein>
    <submittedName>
        <fullName evidence="2">Uncharacterized protein</fullName>
    </submittedName>
</protein>
<comment type="caution">
    <text evidence="2">The sequence shown here is derived from an EMBL/GenBank/DDBJ whole genome shotgun (WGS) entry which is preliminary data.</text>
</comment>
<evidence type="ECO:0000256" key="1">
    <source>
        <dbReference type="SAM" id="MobiDB-lite"/>
    </source>
</evidence>
<dbReference type="InterPro" id="IPR006212">
    <property type="entry name" value="Furin_repeat"/>
</dbReference>
<evidence type="ECO:0000313" key="2">
    <source>
        <dbReference type="EMBL" id="VEL08466.1"/>
    </source>
</evidence>